<proteinExistence type="predicted"/>
<dbReference type="AlphaFoldDB" id="A0A0E9QKY6"/>
<name>A0A0E9QKY6_ANGAN</name>
<organism evidence="1">
    <name type="scientific">Anguilla anguilla</name>
    <name type="common">European freshwater eel</name>
    <name type="synonym">Muraena anguilla</name>
    <dbReference type="NCBI Taxonomy" id="7936"/>
    <lineage>
        <taxon>Eukaryota</taxon>
        <taxon>Metazoa</taxon>
        <taxon>Chordata</taxon>
        <taxon>Craniata</taxon>
        <taxon>Vertebrata</taxon>
        <taxon>Euteleostomi</taxon>
        <taxon>Actinopterygii</taxon>
        <taxon>Neopterygii</taxon>
        <taxon>Teleostei</taxon>
        <taxon>Anguilliformes</taxon>
        <taxon>Anguillidae</taxon>
        <taxon>Anguilla</taxon>
    </lineage>
</organism>
<reference evidence="1" key="2">
    <citation type="journal article" date="2015" name="Fish Shellfish Immunol.">
        <title>Early steps in the European eel (Anguilla anguilla)-Vibrio vulnificus interaction in the gills: Role of the RtxA13 toxin.</title>
        <authorList>
            <person name="Callol A."/>
            <person name="Pajuelo D."/>
            <person name="Ebbesson L."/>
            <person name="Teles M."/>
            <person name="MacKenzie S."/>
            <person name="Amaro C."/>
        </authorList>
    </citation>
    <scope>NUCLEOTIDE SEQUENCE</scope>
</reference>
<accession>A0A0E9QKY6</accession>
<reference evidence="1" key="1">
    <citation type="submission" date="2014-11" db="EMBL/GenBank/DDBJ databases">
        <authorList>
            <person name="Amaro Gonzalez C."/>
        </authorList>
    </citation>
    <scope>NUCLEOTIDE SEQUENCE</scope>
</reference>
<evidence type="ECO:0000313" key="1">
    <source>
        <dbReference type="EMBL" id="JAH17424.1"/>
    </source>
</evidence>
<sequence>MDPSGYLISQLNIPPVPQYLGCRLK</sequence>
<dbReference type="EMBL" id="GBXM01091153">
    <property type="protein sequence ID" value="JAH17424.1"/>
    <property type="molecule type" value="Transcribed_RNA"/>
</dbReference>
<protein>
    <submittedName>
        <fullName evidence="1">Uncharacterized protein</fullName>
    </submittedName>
</protein>